<sequence length="454" mass="52660">MALKLYNTLTRKKEIFKPIKNKTVGIYTCGPTVYSYQHIGNLRSYVFADTLKKVLFYNGYKVKHVMNVTDVGHLSSDADTGEDKIEKAAQKEKKTASEITEYYWKIFKDDFKKLNIIEPDIWSKATDHIKEQIELIKKLEKNGYTYKTNDGIYFNTAKLKNYGELAQLKKQKLQAGKRIKLGEKKNITDFALWKFSEKPGTRQQEWQSPWGIGFPGWHIECSAMSMEYLGERFDIHTGGIDHISIHHTNEIAQNQVATGHRVVNFWMHGAFLTFKGEKVSKSKGGLYTISELEEKGFSPLAYRYLLLTAHYRSPLEFSLESLKKAQEGYERLKNIIGETRADGKINNKYLDDFNKTINDDLDIPKAMSVLWKLLRDKKAMGKIKTIKEMDRVFGLDLLKKEEIKIPKEIKKLVKERENARKNKDWKKSDELRTKIKSLGYWIEDTGKGAKVKKI</sequence>
<comment type="catalytic activity">
    <reaction evidence="9">
        <text>tRNA(Cys) + L-cysteine + ATP = L-cysteinyl-tRNA(Cys) + AMP + diphosphate</text>
        <dbReference type="Rhea" id="RHEA:17773"/>
        <dbReference type="Rhea" id="RHEA-COMP:9661"/>
        <dbReference type="Rhea" id="RHEA-COMP:9679"/>
        <dbReference type="ChEBI" id="CHEBI:30616"/>
        <dbReference type="ChEBI" id="CHEBI:33019"/>
        <dbReference type="ChEBI" id="CHEBI:35235"/>
        <dbReference type="ChEBI" id="CHEBI:78442"/>
        <dbReference type="ChEBI" id="CHEBI:78517"/>
        <dbReference type="ChEBI" id="CHEBI:456215"/>
        <dbReference type="EC" id="6.1.1.16"/>
    </reaction>
</comment>
<dbReference type="PRINTS" id="PR00983">
    <property type="entry name" value="TRNASYNTHCYS"/>
</dbReference>
<dbReference type="InterPro" id="IPR032678">
    <property type="entry name" value="tRNA-synt_1_cat_dom"/>
</dbReference>
<feature type="domain" description="Cysteinyl-tRNA ligase anticodon binding" evidence="11">
    <location>
        <begin position="405"/>
        <end position="448"/>
    </location>
</feature>
<keyword evidence="4 9" id="KW-0547">Nucleotide-binding</keyword>
<dbReference type="STRING" id="1801990.A2V69_03165"/>
<dbReference type="InterPro" id="IPR014729">
    <property type="entry name" value="Rossmann-like_a/b/a_fold"/>
</dbReference>
<evidence type="ECO:0000256" key="9">
    <source>
        <dbReference type="HAMAP-Rule" id="MF_00041"/>
    </source>
</evidence>
<feature type="binding site" evidence="9">
    <location>
        <position position="221"/>
    </location>
    <ligand>
        <name>Zn(2+)</name>
        <dbReference type="ChEBI" id="CHEBI:29105"/>
    </ligand>
</feature>
<comment type="subunit">
    <text evidence="1 9">Monomer.</text>
</comment>
<dbReference type="Pfam" id="PF23493">
    <property type="entry name" value="CysS_C"/>
    <property type="match status" value="1"/>
</dbReference>
<dbReference type="PANTHER" id="PTHR10890:SF3">
    <property type="entry name" value="CYSTEINE--TRNA LIGASE, CYTOPLASMIC"/>
    <property type="match status" value="1"/>
</dbReference>
<dbReference type="InterPro" id="IPR015803">
    <property type="entry name" value="Cys-tRNA-ligase"/>
</dbReference>
<dbReference type="GO" id="GO:0004817">
    <property type="term" value="F:cysteine-tRNA ligase activity"/>
    <property type="evidence" value="ECO:0007669"/>
    <property type="project" value="UniProtKB-UniRule"/>
</dbReference>
<comment type="subcellular location">
    <subcellularLocation>
        <location evidence="9">Cytoplasm</location>
    </subcellularLocation>
</comment>
<feature type="domain" description="tRNA synthetases class I catalytic" evidence="10">
    <location>
        <begin position="16"/>
        <end position="326"/>
    </location>
</feature>
<evidence type="ECO:0000259" key="10">
    <source>
        <dbReference type="Pfam" id="PF01406"/>
    </source>
</evidence>
<feature type="short sequence motif" description="'HIGH' region" evidence="9">
    <location>
        <begin position="31"/>
        <end position="41"/>
    </location>
</feature>
<feature type="binding site" evidence="9">
    <location>
        <position position="246"/>
    </location>
    <ligand>
        <name>Zn(2+)</name>
        <dbReference type="ChEBI" id="CHEBI:29105"/>
    </ligand>
</feature>
<evidence type="ECO:0000313" key="12">
    <source>
        <dbReference type="EMBL" id="OGZ32802.1"/>
    </source>
</evidence>
<evidence type="ECO:0000256" key="7">
    <source>
        <dbReference type="ARBA" id="ARBA00022917"/>
    </source>
</evidence>
<dbReference type="InterPro" id="IPR024909">
    <property type="entry name" value="Cys-tRNA/MSH_ligase"/>
</dbReference>
<evidence type="ECO:0000256" key="5">
    <source>
        <dbReference type="ARBA" id="ARBA00022833"/>
    </source>
</evidence>
<dbReference type="Pfam" id="PF01406">
    <property type="entry name" value="tRNA-synt_1e"/>
    <property type="match status" value="1"/>
</dbReference>
<evidence type="ECO:0000313" key="13">
    <source>
        <dbReference type="Proteomes" id="UP000177810"/>
    </source>
</evidence>
<keyword evidence="7 9" id="KW-0648">Protein biosynthesis</keyword>
<name>A0A1G2F4U9_9BACT</name>
<reference evidence="12 13" key="1">
    <citation type="journal article" date="2016" name="Nat. Commun.">
        <title>Thousands of microbial genomes shed light on interconnected biogeochemical processes in an aquifer system.</title>
        <authorList>
            <person name="Anantharaman K."/>
            <person name="Brown C.T."/>
            <person name="Hug L.A."/>
            <person name="Sharon I."/>
            <person name="Castelle C.J."/>
            <person name="Probst A.J."/>
            <person name="Thomas B.C."/>
            <person name="Singh A."/>
            <person name="Wilkins M.J."/>
            <person name="Karaoz U."/>
            <person name="Brodie E.L."/>
            <person name="Williams K.H."/>
            <person name="Hubbard S.S."/>
            <person name="Banfield J.F."/>
        </authorList>
    </citation>
    <scope>NUCLEOTIDE SEQUENCE [LARGE SCALE GENOMIC DNA]</scope>
</reference>
<keyword evidence="3 9" id="KW-0479">Metal-binding</keyword>
<dbReference type="Gene3D" id="3.40.50.620">
    <property type="entry name" value="HUPs"/>
    <property type="match status" value="1"/>
</dbReference>
<keyword evidence="8 9" id="KW-0030">Aminoacyl-tRNA synthetase</keyword>
<dbReference type="HAMAP" id="MF_00041">
    <property type="entry name" value="Cys_tRNA_synth"/>
    <property type="match status" value="1"/>
</dbReference>
<dbReference type="PANTHER" id="PTHR10890">
    <property type="entry name" value="CYSTEINYL-TRNA SYNTHETASE"/>
    <property type="match status" value="1"/>
</dbReference>
<dbReference type="SUPFAM" id="SSF47323">
    <property type="entry name" value="Anticodon-binding domain of a subclass of class I aminoacyl-tRNA synthetases"/>
    <property type="match status" value="1"/>
</dbReference>
<accession>A0A1G2F4U9</accession>
<evidence type="ECO:0000256" key="8">
    <source>
        <dbReference type="ARBA" id="ARBA00023146"/>
    </source>
</evidence>
<keyword evidence="2 9" id="KW-0436">Ligase</keyword>
<comment type="caution">
    <text evidence="12">The sequence shown here is derived from an EMBL/GenBank/DDBJ whole genome shotgun (WGS) entry which is preliminary data.</text>
</comment>
<dbReference type="SUPFAM" id="SSF52374">
    <property type="entry name" value="Nucleotidylyl transferase"/>
    <property type="match status" value="1"/>
</dbReference>
<dbReference type="GO" id="GO:0008270">
    <property type="term" value="F:zinc ion binding"/>
    <property type="evidence" value="ECO:0007669"/>
    <property type="project" value="UniProtKB-UniRule"/>
</dbReference>
<evidence type="ECO:0000256" key="3">
    <source>
        <dbReference type="ARBA" id="ARBA00022723"/>
    </source>
</evidence>
<gene>
    <name evidence="9" type="primary">cysS</name>
    <name evidence="12" type="ORF">A2V69_03165</name>
</gene>
<evidence type="ECO:0000256" key="1">
    <source>
        <dbReference type="ARBA" id="ARBA00011245"/>
    </source>
</evidence>
<dbReference type="GO" id="GO:0005524">
    <property type="term" value="F:ATP binding"/>
    <property type="evidence" value="ECO:0007669"/>
    <property type="project" value="UniProtKB-UniRule"/>
</dbReference>
<protein>
    <recommendedName>
        <fullName evidence="9">Cysteine--tRNA ligase</fullName>
        <ecNumber evidence="9">6.1.1.16</ecNumber>
    </recommendedName>
    <alternativeName>
        <fullName evidence="9">Cysteinyl-tRNA synthetase</fullName>
        <shortName evidence="9">CysRS</shortName>
    </alternativeName>
</protein>
<evidence type="ECO:0000256" key="2">
    <source>
        <dbReference type="ARBA" id="ARBA00022598"/>
    </source>
</evidence>
<dbReference type="Gene3D" id="1.20.120.640">
    <property type="entry name" value="Anticodon-binding domain of a subclass of class I aminoacyl-tRNA synthetases"/>
    <property type="match status" value="1"/>
</dbReference>
<evidence type="ECO:0000259" key="11">
    <source>
        <dbReference type="Pfam" id="PF23493"/>
    </source>
</evidence>
<evidence type="ECO:0000256" key="6">
    <source>
        <dbReference type="ARBA" id="ARBA00022840"/>
    </source>
</evidence>
<dbReference type="AlphaFoldDB" id="A0A1G2F4U9"/>
<dbReference type="EMBL" id="MHMT01000013">
    <property type="protein sequence ID" value="OGZ32802.1"/>
    <property type="molecule type" value="Genomic_DNA"/>
</dbReference>
<proteinExistence type="inferred from homology"/>
<dbReference type="GO" id="GO:0006423">
    <property type="term" value="P:cysteinyl-tRNA aminoacylation"/>
    <property type="evidence" value="ECO:0007669"/>
    <property type="project" value="UniProtKB-UniRule"/>
</dbReference>
<comment type="similarity">
    <text evidence="9">Belongs to the class-I aminoacyl-tRNA synthetase family.</text>
</comment>
<dbReference type="GO" id="GO:0005829">
    <property type="term" value="C:cytosol"/>
    <property type="evidence" value="ECO:0007669"/>
    <property type="project" value="TreeGrafter"/>
</dbReference>
<comment type="caution">
    <text evidence="9">Lacks conserved residue(s) required for the propagation of feature annotation.</text>
</comment>
<dbReference type="InterPro" id="IPR056411">
    <property type="entry name" value="CysS_C"/>
</dbReference>
<comment type="cofactor">
    <cofactor evidence="9">
        <name>Zn(2+)</name>
        <dbReference type="ChEBI" id="CHEBI:29105"/>
    </cofactor>
    <text evidence="9">Binds 1 zinc ion per subunit.</text>
</comment>
<dbReference type="CDD" id="cd00672">
    <property type="entry name" value="CysRS_core"/>
    <property type="match status" value="1"/>
</dbReference>
<evidence type="ECO:0000256" key="4">
    <source>
        <dbReference type="ARBA" id="ARBA00022741"/>
    </source>
</evidence>
<feature type="binding site" evidence="9">
    <location>
        <position position="29"/>
    </location>
    <ligand>
        <name>Zn(2+)</name>
        <dbReference type="ChEBI" id="CHEBI:29105"/>
    </ligand>
</feature>
<feature type="binding site" evidence="9">
    <location>
        <position position="281"/>
    </location>
    <ligand>
        <name>ATP</name>
        <dbReference type="ChEBI" id="CHEBI:30616"/>
    </ligand>
</feature>
<organism evidence="12 13">
    <name type="scientific">Candidatus Portnoybacteria bacterium RBG_13_40_8</name>
    <dbReference type="NCBI Taxonomy" id="1801990"/>
    <lineage>
        <taxon>Bacteria</taxon>
        <taxon>Candidatus Portnoyibacteriota</taxon>
    </lineage>
</organism>
<feature type="binding site" evidence="9">
    <location>
        <position position="250"/>
    </location>
    <ligand>
        <name>Zn(2+)</name>
        <dbReference type="ChEBI" id="CHEBI:29105"/>
    </ligand>
</feature>
<keyword evidence="6 9" id="KW-0067">ATP-binding</keyword>
<keyword evidence="9" id="KW-0963">Cytoplasm</keyword>
<dbReference type="NCBIfam" id="TIGR00435">
    <property type="entry name" value="cysS"/>
    <property type="match status" value="1"/>
</dbReference>
<dbReference type="InterPro" id="IPR009080">
    <property type="entry name" value="tRNAsynth_Ia_anticodon-bd"/>
</dbReference>
<dbReference type="EC" id="6.1.1.16" evidence="9"/>
<dbReference type="Proteomes" id="UP000177810">
    <property type="component" value="Unassembled WGS sequence"/>
</dbReference>
<keyword evidence="5 9" id="KW-0862">Zinc</keyword>